<gene>
    <name evidence="4" type="ORF">C7383_101533</name>
</gene>
<dbReference type="PANTHER" id="PTHR13778:SF47">
    <property type="entry name" value="LIPOPOLYSACCHARIDE 1,3-GALACTOSYLTRANSFERASE"/>
    <property type="match status" value="1"/>
</dbReference>
<dbReference type="Gene3D" id="3.90.550.10">
    <property type="entry name" value="Spore Coat Polysaccharide Biosynthesis Protein SpsA, Chain A"/>
    <property type="match status" value="1"/>
</dbReference>
<evidence type="ECO:0000256" key="2">
    <source>
        <dbReference type="ARBA" id="ARBA00022679"/>
    </source>
</evidence>
<dbReference type="AlphaFoldDB" id="A0AB73TAK2"/>
<dbReference type="PANTHER" id="PTHR13778">
    <property type="entry name" value="GLYCOSYLTRANSFERASE 8 DOMAIN-CONTAINING PROTEIN"/>
    <property type="match status" value="1"/>
</dbReference>
<dbReference type="InterPro" id="IPR029044">
    <property type="entry name" value="Nucleotide-diphossugar_trans"/>
</dbReference>
<dbReference type="EMBL" id="QGGY01000001">
    <property type="protein sequence ID" value="PWJ79156.1"/>
    <property type="molecule type" value="Genomic_DNA"/>
</dbReference>
<comment type="caution">
    <text evidence="4">The sequence shown here is derived from an EMBL/GenBank/DDBJ whole genome shotgun (WGS) entry which is preliminary data.</text>
</comment>
<dbReference type="Pfam" id="PF01501">
    <property type="entry name" value="Glyco_transf_8"/>
    <property type="match status" value="1"/>
</dbReference>
<name>A0AB73TAK2_9FIRM</name>
<evidence type="ECO:0000313" key="5">
    <source>
        <dbReference type="Proteomes" id="UP000245412"/>
    </source>
</evidence>
<dbReference type="InterPro" id="IPR050748">
    <property type="entry name" value="Glycosyltrans_8_dom-fam"/>
</dbReference>
<dbReference type="InterPro" id="IPR002495">
    <property type="entry name" value="Glyco_trans_8"/>
</dbReference>
<protein>
    <submittedName>
        <fullName evidence="4">Lipopolysaccharide biosynthesis glycosyltransferase</fullName>
    </submittedName>
</protein>
<proteinExistence type="predicted"/>
<dbReference type="Proteomes" id="UP000245412">
    <property type="component" value="Unassembled WGS sequence"/>
</dbReference>
<keyword evidence="5" id="KW-1185">Reference proteome</keyword>
<dbReference type="GO" id="GO:0046872">
    <property type="term" value="F:metal ion binding"/>
    <property type="evidence" value="ECO:0007669"/>
    <property type="project" value="UniProtKB-KW"/>
</dbReference>
<evidence type="ECO:0000313" key="4">
    <source>
        <dbReference type="EMBL" id="PWJ79156.1"/>
    </source>
</evidence>
<dbReference type="RefSeq" id="WP_109624563.1">
    <property type="nucleotide sequence ID" value="NZ_JANKBI010000001.1"/>
</dbReference>
<keyword evidence="3" id="KW-0479">Metal-binding</keyword>
<dbReference type="CDD" id="cd04194">
    <property type="entry name" value="GT8_A4GalT_like"/>
    <property type="match status" value="1"/>
</dbReference>
<evidence type="ECO:0000256" key="1">
    <source>
        <dbReference type="ARBA" id="ARBA00022676"/>
    </source>
</evidence>
<keyword evidence="1" id="KW-0328">Glycosyltransferase</keyword>
<sequence>MPNDIINLLVTFDENYLEPFWTMLNSVSINNPAERFQVFLLHSSISQEKTNWLIEKCAGLNIRLILLPVDRSLFQSAPLTERYPQEMYYRLLAPCLLPEGLERVIYLDPDILVINPLRPLWEMDLKGSIFAAASHVGVIDIMNGINRIRLDTGHDYYNTGVMLIDLNKARTLVNPDVIFNSVREHAAELLLPDQDIFNYLYGELTMPLKDEIWNYDTRYFSGYLLRSWGAYTMSWVMQNTVILHFCGKRKPWIDDYTKPFDSLYKHYMRLAKREYYNSIS</sequence>
<dbReference type="GO" id="GO:0016757">
    <property type="term" value="F:glycosyltransferase activity"/>
    <property type="evidence" value="ECO:0007669"/>
    <property type="project" value="UniProtKB-KW"/>
</dbReference>
<organism evidence="4 5">
    <name type="scientific">Murimonas intestini</name>
    <dbReference type="NCBI Taxonomy" id="1337051"/>
    <lineage>
        <taxon>Bacteria</taxon>
        <taxon>Bacillati</taxon>
        <taxon>Bacillota</taxon>
        <taxon>Clostridia</taxon>
        <taxon>Lachnospirales</taxon>
        <taxon>Lachnospiraceae</taxon>
        <taxon>Murimonas</taxon>
    </lineage>
</organism>
<evidence type="ECO:0000256" key="3">
    <source>
        <dbReference type="ARBA" id="ARBA00022723"/>
    </source>
</evidence>
<keyword evidence="2" id="KW-0808">Transferase</keyword>
<accession>A0AB73TAK2</accession>
<reference evidence="4 5" key="1">
    <citation type="submission" date="2018-05" db="EMBL/GenBank/DDBJ databases">
        <authorList>
            <person name="Goeker M."/>
            <person name="Huntemann M."/>
            <person name="Clum A."/>
            <person name="Pillay M."/>
            <person name="Palaniappan K."/>
            <person name="Varghese N."/>
            <person name="Mikhailova N."/>
            <person name="Stamatis D."/>
            <person name="Reddy T."/>
            <person name="Daum C."/>
            <person name="Shapiro N."/>
            <person name="Ivanova N."/>
            <person name="Kyrpides N."/>
            <person name="Woyke T."/>
        </authorList>
    </citation>
    <scope>NUCLEOTIDE SEQUENCE [LARGE SCALE GENOMIC DNA]</scope>
    <source>
        <strain evidence="4 5">DSM 26524</strain>
    </source>
</reference>
<dbReference type="SUPFAM" id="SSF53448">
    <property type="entry name" value="Nucleotide-diphospho-sugar transferases"/>
    <property type="match status" value="1"/>
</dbReference>